<evidence type="ECO:0000256" key="4">
    <source>
        <dbReference type="ARBA" id="ARBA00022827"/>
    </source>
</evidence>
<dbReference type="AlphaFoldDB" id="A0AA89C8F1"/>
<evidence type="ECO:0000259" key="6">
    <source>
        <dbReference type="PROSITE" id="PS00623"/>
    </source>
</evidence>
<feature type="domain" description="Glucose-methanol-choline oxidoreductase N-terminal" evidence="6">
    <location>
        <begin position="54"/>
        <end position="77"/>
    </location>
</feature>
<dbReference type="Proteomes" id="UP001186944">
    <property type="component" value="Unassembled WGS sequence"/>
</dbReference>
<evidence type="ECO:0000256" key="1">
    <source>
        <dbReference type="ARBA" id="ARBA00001974"/>
    </source>
</evidence>
<keyword evidence="4 5" id="KW-0274">FAD</keyword>
<dbReference type="Pfam" id="PF00732">
    <property type="entry name" value="GMC_oxred_N"/>
    <property type="match status" value="1"/>
</dbReference>
<evidence type="ECO:0000313" key="8">
    <source>
        <dbReference type="EMBL" id="KAK3103743.1"/>
    </source>
</evidence>
<evidence type="ECO:0000256" key="2">
    <source>
        <dbReference type="ARBA" id="ARBA00010790"/>
    </source>
</evidence>
<sequence length="373" mass="41003">MLEAGGSDESNELIDIPLAAFSLVGSEIDWGFATVPQKEALRAHNDNRNLVPRGRVLGGTSSLNHLAYVRGSRHDYDQWAAEGCDGWAYRDVLPYFIKSEDVRAEWLKNSPYHGKGGPLAVSPGQVTDLNKYYAKAMKELGYDTVDCNGKSQIGYEPITLTVKDGSRCSTANCFLNSAIHRPNLHISTNCYVTKVLMKEKTAFGVDFIRGNRKQSVHARKEVILSAGSINSPQILMLSGIGPKKHLQSFKVVVADLPVGQNLQDHIFVPIVFFPNVSLTITPERVNTLWNVIQYKTTGKGYLSTSGLEGTSFINTDDKSSDAHANIQISFVSAFFPALDKGFATSKLNFKQEVSIKQTGINPQVGFKQKSRLG</sequence>
<keyword evidence="3 5" id="KW-0285">Flavoprotein</keyword>
<keyword evidence="9" id="KW-1185">Reference proteome</keyword>
<evidence type="ECO:0000259" key="7">
    <source>
        <dbReference type="PROSITE" id="PS00624"/>
    </source>
</evidence>
<evidence type="ECO:0000313" key="9">
    <source>
        <dbReference type="Proteomes" id="UP001186944"/>
    </source>
</evidence>
<dbReference type="SUPFAM" id="SSF51905">
    <property type="entry name" value="FAD/NAD(P)-binding domain"/>
    <property type="match status" value="1"/>
</dbReference>
<dbReference type="PANTHER" id="PTHR11552:SF147">
    <property type="entry name" value="CHOLINE DEHYDROGENASE, MITOCHONDRIAL"/>
    <property type="match status" value="1"/>
</dbReference>
<accession>A0AA89C8F1</accession>
<organism evidence="8 9">
    <name type="scientific">Pinctada imbricata</name>
    <name type="common">Atlantic pearl-oyster</name>
    <name type="synonym">Pinctada martensii</name>
    <dbReference type="NCBI Taxonomy" id="66713"/>
    <lineage>
        <taxon>Eukaryota</taxon>
        <taxon>Metazoa</taxon>
        <taxon>Spiralia</taxon>
        <taxon>Lophotrochozoa</taxon>
        <taxon>Mollusca</taxon>
        <taxon>Bivalvia</taxon>
        <taxon>Autobranchia</taxon>
        <taxon>Pteriomorphia</taxon>
        <taxon>Pterioida</taxon>
        <taxon>Pterioidea</taxon>
        <taxon>Pteriidae</taxon>
        <taxon>Pinctada</taxon>
    </lineage>
</organism>
<feature type="domain" description="Glucose-methanol-choline oxidoreductase N-terminal" evidence="7">
    <location>
        <begin position="227"/>
        <end position="241"/>
    </location>
</feature>
<dbReference type="InterPro" id="IPR012132">
    <property type="entry name" value="GMC_OxRdtase"/>
</dbReference>
<dbReference type="Gene3D" id="3.30.560.10">
    <property type="entry name" value="Glucose Oxidase, domain 3"/>
    <property type="match status" value="1"/>
</dbReference>
<dbReference type="InterPro" id="IPR000172">
    <property type="entry name" value="GMC_OxRdtase_N"/>
</dbReference>
<comment type="similarity">
    <text evidence="2 5">Belongs to the GMC oxidoreductase family.</text>
</comment>
<evidence type="ECO:0000256" key="3">
    <source>
        <dbReference type="ARBA" id="ARBA00022630"/>
    </source>
</evidence>
<name>A0AA89C8F1_PINIB</name>
<dbReference type="InterPro" id="IPR036188">
    <property type="entry name" value="FAD/NAD-bd_sf"/>
</dbReference>
<comment type="cofactor">
    <cofactor evidence="1">
        <name>FAD</name>
        <dbReference type="ChEBI" id="CHEBI:57692"/>
    </cofactor>
</comment>
<dbReference type="PROSITE" id="PS00624">
    <property type="entry name" value="GMC_OXRED_2"/>
    <property type="match status" value="1"/>
</dbReference>
<dbReference type="GO" id="GO:0050660">
    <property type="term" value="F:flavin adenine dinucleotide binding"/>
    <property type="evidence" value="ECO:0007669"/>
    <property type="project" value="InterPro"/>
</dbReference>
<dbReference type="Gene3D" id="3.50.50.60">
    <property type="entry name" value="FAD/NAD(P)-binding domain"/>
    <property type="match status" value="1"/>
</dbReference>
<reference evidence="8" key="1">
    <citation type="submission" date="2019-08" db="EMBL/GenBank/DDBJ databases">
        <title>The improved chromosome-level genome for the pearl oyster Pinctada fucata martensii using PacBio sequencing and Hi-C.</title>
        <authorList>
            <person name="Zheng Z."/>
        </authorList>
    </citation>
    <scope>NUCLEOTIDE SEQUENCE</scope>
    <source>
        <strain evidence="8">ZZ-2019</strain>
        <tissue evidence="8">Adductor muscle</tissue>
    </source>
</reference>
<dbReference type="GO" id="GO:0016614">
    <property type="term" value="F:oxidoreductase activity, acting on CH-OH group of donors"/>
    <property type="evidence" value="ECO:0007669"/>
    <property type="project" value="InterPro"/>
</dbReference>
<protein>
    <recommendedName>
        <fullName evidence="6 7">Glucose-methanol-choline oxidoreductase N-terminal domain-containing protein</fullName>
    </recommendedName>
</protein>
<gene>
    <name evidence="8" type="ORF">FSP39_021537</name>
</gene>
<evidence type="ECO:0000256" key="5">
    <source>
        <dbReference type="RuleBase" id="RU003968"/>
    </source>
</evidence>
<dbReference type="PANTHER" id="PTHR11552">
    <property type="entry name" value="GLUCOSE-METHANOL-CHOLINE GMC OXIDOREDUCTASE"/>
    <property type="match status" value="1"/>
</dbReference>
<proteinExistence type="inferred from homology"/>
<dbReference type="EMBL" id="VSWD01000005">
    <property type="protein sequence ID" value="KAK3103743.1"/>
    <property type="molecule type" value="Genomic_DNA"/>
</dbReference>
<dbReference type="PROSITE" id="PS00623">
    <property type="entry name" value="GMC_OXRED_1"/>
    <property type="match status" value="1"/>
</dbReference>
<comment type="caution">
    <text evidence="8">The sequence shown here is derived from an EMBL/GenBank/DDBJ whole genome shotgun (WGS) entry which is preliminary data.</text>
</comment>